<feature type="region of interest" description="Disordered" evidence="1">
    <location>
        <begin position="130"/>
        <end position="226"/>
    </location>
</feature>
<feature type="compositionally biased region" description="Low complexity" evidence="1">
    <location>
        <begin position="165"/>
        <end position="178"/>
    </location>
</feature>
<protein>
    <submittedName>
        <fullName evidence="2">Uncharacterized protein</fullName>
    </submittedName>
</protein>
<feature type="compositionally biased region" description="Basic residues" evidence="1">
    <location>
        <begin position="214"/>
        <end position="226"/>
    </location>
</feature>
<dbReference type="EMBL" id="HBHK01026488">
    <property type="protein sequence ID" value="CAD9706245.1"/>
    <property type="molecule type" value="Transcribed_RNA"/>
</dbReference>
<organism evidence="2">
    <name type="scientific">Mucochytrium quahogii</name>
    <dbReference type="NCBI Taxonomy" id="96639"/>
    <lineage>
        <taxon>Eukaryota</taxon>
        <taxon>Sar</taxon>
        <taxon>Stramenopiles</taxon>
        <taxon>Bigyra</taxon>
        <taxon>Labyrinthulomycetes</taxon>
        <taxon>Thraustochytrida</taxon>
        <taxon>Thraustochytriidae</taxon>
        <taxon>Mucochytrium</taxon>
    </lineage>
</organism>
<gene>
    <name evidence="2" type="ORF">QSP1433_LOCUS16656</name>
</gene>
<feature type="compositionally biased region" description="Basic residues" evidence="1">
    <location>
        <begin position="101"/>
        <end position="113"/>
    </location>
</feature>
<sequence length="226" mass="26007">MGDEDQGDVYEVETLHALCIDHICVNLMYFETHVLDLPVDLVGEVLLQAGSRVTPKLLGRIDGDSGDKAMRRMLDPYWERLCRARFKGLISEMEREEEGKKKSKTKRKSWRRKFRDMEKRSEEMLLRAEQRMEKRKREQDRKRQSKQLKVIDSRLAKVPRGATRTGWSTSSGSSSSGGLALFQRGSSSSSSTVFSTSRSPTKQSKMNRLMNATKKTRNVTRARMLK</sequence>
<evidence type="ECO:0000256" key="1">
    <source>
        <dbReference type="SAM" id="MobiDB-lite"/>
    </source>
</evidence>
<dbReference type="Gene3D" id="6.10.250.3180">
    <property type="match status" value="1"/>
</dbReference>
<feature type="region of interest" description="Disordered" evidence="1">
    <location>
        <begin position="94"/>
        <end position="113"/>
    </location>
</feature>
<name>A0A7S2WT65_9STRA</name>
<evidence type="ECO:0000313" key="2">
    <source>
        <dbReference type="EMBL" id="CAD9706245.1"/>
    </source>
</evidence>
<accession>A0A7S2WT65</accession>
<feature type="compositionally biased region" description="Basic and acidic residues" evidence="1">
    <location>
        <begin position="130"/>
        <end position="142"/>
    </location>
</feature>
<dbReference type="AlphaFoldDB" id="A0A7S2WT65"/>
<feature type="compositionally biased region" description="Low complexity" evidence="1">
    <location>
        <begin position="186"/>
        <end position="201"/>
    </location>
</feature>
<proteinExistence type="predicted"/>
<reference evidence="2" key="1">
    <citation type="submission" date="2021-01" db="EMBL/GenBank/DDBJ databases">
        <authorList>
            <person name="Corre E."/>
            <person name="Pelletier E."/>
            <person name="Niang G."/>
            <person name="Scheremetjew M."/>
            <person name="Finn R."/>
            <person name="Kale V."/>
            <person name="Holt S."/>
            <person name="Cochrane G."/>
            <person name="Meng A."/>
            <person name="Brown T."/>
            <person name="Cohen L."/>
        </authorList>
    </citation>
    <scope>NUCLEOTIDE SEQUENCE</scope>
    <source>
        <strain evidence="2">NY070348D</strain>
    </source>
</reference>